<dbReference type="GO" id="GO:0004022">
    <property type="term" value="F:alcohol dehydrogenase (NAD+) activity"/>
    <property type="evidence" value="ECO:0007669"/>
    <property type="project" value="TreeGrafter"/>
</dbReference>
<dbReference type="InterPro" id="IPR011032">
    <property type="entry name" value="GroES-like_sf"/>
</dbReference>
<dbReference type="Gene3D" id="3.40.50.720">
    <property type="entry name" value="NAD(P)-binding Rossmann-like Domain"/>
    <property type="match status" value="1"/>
</dbReference>
<keyword evidence="10" id="KW-1185">Reference proteome</keyword>
<dbReference type="GO" id="GO:0005737">
    <property type="term" value="C:cytoplasm"/>
    <property type="evidence" value="ECO:0007669"/>
    <property type="project" value="TreeGrafter"/>
</dbReference>
<dbReference type="InterPro" id="IPR002364">
    <property type="entry name" value="Quin_OxRdtase/zeta-crystal_CS"/>
</dbReference>
<dbReference type="Pfam" id="PF08240">
    <property type="entry name" value="ADH_N"/>
    <property type="match status" value="1"/>
</dbReference>
<dbReference type="Pfam" id="PF00107">
    <property type="entry name" value="ADH_zinc_N"/>
    <property type="match status" value="1"/>
</dbReference>
<keyword evidence="3 7" id="KW-0479">Metal-binding</keyword>
<dbReference type="GO" id="GO:0008270">
    <property type="term" value="F:zinc ion binding"/>
    <property type="evidence" value="ECO:0007669"/>
    <property type="project" value="InterPro"/>
</dbReference>
<evidence type="ECO:0000256" key="4">
    <source>
        <dbReference type="ARBA" id="ARBA00022833"/>
    </source>
</evidence>
<dbReference type="PROSITE" id="PS00059">
    <property type="entry name" value="ADH_ZINC"/>
    <property type="match status" value="1"/>
</dbReference>
<protein>
    <recommendedName>
        <fullName evidence="8">Enoyl reductase (ER) domain-containing protein</fullName>
    </recommendedName>
</protein>
<feature type="domain" description="Enoyl reductase (ER)" evidence="8">
    <location>
        <begin position="19"/>
        <end position="357"/>
    </location>
</feature>
<sequence length="360" mass="38389">MTSKDSEKCNRAAVYAEPGTVKTEVVELPIPTPGPGEILVRLLYSGVCHTDYAFCMNKISSLPVPTAKGQVGGHEGVGEVVAQGAGVDFPEVGEKVGIKFAADACLSCTNCLEGFETGCSKLKVSGYYTPGTFQQYCLSTARYATPIPEGIDLVTAAPLMCGGITVYASLKRSRVQSGDWVLVSGAGGGLGHLAIQYAKVMGARVLALDIGSKEALCREVGADNFIDVLQLSAEQLASRVGEITSGGAKIAMICTGNVQAYEQALSWLGFRGTLICLGIPDKEGALRPEISRMIDREIRIQEPFSAYKASNRLEAKECLEIAARKGIKVHSQLRKLEELSDVFQEMEDGKVKGRVVLDLS</sequence>
<evidence type="ECO:0000313" key="9">
    <source>
        <dbReference type="EMBL" id="TPX13858.1"/>
    </source>
</evidence>
<gene>
    <name evidence="9" type="ORF">E0L32_005802</name>
</gene>
<dbReference type="SUPFAM" id="SSF51735">
    <property type="entry name" value="NAD(P)-binding Rossmann-fold domains"/>
    <property type="match status" value="1"/>
</dbReference>
<dbReference type="SUPFAM" id="SSF50129">
    <property type="entry name" value="GroES-like"/>
    <property type="match status" value="1"/>
</dbReference>
<dbReference type="EMBL" id="SKBQ01000031">
    <property type="protein sequence ID" value="TPX13858.1"/>
    <property type="molecule type" value="Genomic_DNA"/>
</dbReference>
<dbReference type="PANTHER" id="PTHR42940:SF5">
    <property type="entry name" value="ALCOHOL DEHYDROGENASE 2"/>
    <property type="match status" value="1"/>
</dbReference>
<keyword evidence="5" id="KW-0560">Oxidoreductase</keyword>
<dbReference type="GeneID" id="41973249"/>
<dbReference type="InterPro" id="IPR013149">
    <property type="entry name" value="ADH-like_C"/>
</dbReference>
<reference evidence="9 10" key="1">
    <citation type="submission" date="2019-06" db="EMBL/GenBank/DDBJ databases">
        <title>Draft genome sequence of the filamentous fungus Phialemoniopsis curvata isolated from diesel fuel.</title>
        <authorList>
            <person name="Varaljay V.A."/>
            <person name="Lyon W.J."/>
            <person name="Crouch A.L."/>
            <person name="Drake C.E."/>
            <person name="Hollomon J.M."/>
            <person name="Nadeau L.J."/>
            <person name="Nunn H.S."/>
            <person name="Stevenson B.S."/>
            <person name="Bojanowski C.L."/>
            <person name="Crookes-Goodson W.J."/>
        </authorList>
    </citation>
    <scope>NUCLEOTIDE SEQUENCE [LARGE SCALE GENOMIC DNA]</scope>
    <source>
        <strain evidence="9 10">D216</strain>
    </source>
</reference>
<comment type="similarity">
    <text evidence="2 7">Belongs to the zinc-containing alcohol dehydrogenase family.</text>
</comment>
<name>A0A507BAN5_9PEZI</name>
<dbReference type="OrthoDB" id="1879366at2759"/>
<dbReference type="InterPro" id="IPR013154">
    <property type="entry name" value="ADH-like_N"/>
</dbReference>
<keyword evidence="6" id="KW-0520">NAD</keyword>
<dbReference type="InterPro" id="IPR002328">
    <property type="entry name" value="ADH_Zn_CS"/>
</dbReference>
<comment type="cofactor">
    <cofactor evidence="1 7">
        <name>Zn(2+)</name>
        <dbReference type="ChEBI" id="CHEBI:29105"/>
    </cofactor>
</comment>
<evidence type="ECO:0000256" key="2">
    <source>
        <dbReference type="ARBA" id="ARBA00008072"/>
    </source>
</evidence>
<dbReference type="STRING" id="1093900.A0A507BAN5"/>
<dbReference type="InterPro" id="IPR036291">
    <property type="entry name" value="NAD(P)-bd_dom_sf"/>
</dbReference>
<dbReference type="RefSeq" id="XP_030995569.1">
    <property type="nucleotide sequence ID" value="XM_031140364.1"/>
</dbReference>
<keyword evidence="4 7" id="KW-0862">Zinc</keyword>
<evidence type="ECO:0000256" key="5">
    <source>
        <dbReference type="ARBA" id="ARBA00023002"/>
    </source>
</evidence>
<evidence type="ECO:0000256" key="3">
    <source>
        <dbReference type="ARBA" id="ARBA00022723"/>
    </source>
</evidence>
<comment type="caution">
    <text evidence="9">The sequence shown here is derived from an EMBL/GenBank/DDBJ whole genome shotgun (WGS) entry which is preliminary data.</text>
</comment>
<dbReference type="CDD" id="cd08297">
    <property type="entry name" value="CAD3"/>
    <property type="match status" value="1"/>
</dbReference>
<evidence type="ECO:0000256" key="7">
    <source>
        <dbReference type="RuleBase" id="RU361277"/>
    </source>
</evidence>
<proteinExistence type="inferred from homology"/>
<evidence type="ECO:0000256" key="6">
    <source>
        <dbReference type="ARBA" id="ARBA00023027"/>
    </source>
</evidence>
<dbReference type="SMART" id="SM00829">
    <property type="entry name" value="PKS_ER"/>
    <property type="match status" value="1"/>
</dbReference>
<evidence type="ECO:0000313" key="10">
    <source>
        <dbReference type="Proteomes" id="UP000319257"/>
    </source>
</evidence>
<dbReference type="Proteomes" id="UP000319257">
    <property type="component" value="Unassembled WGS sequence"/>
</dbReference>
<organism evidence="9 10">
    <name type="scientific">Thyridium curvatum</name>
    <dbReference type="NCBI Taxonomy" id="1093900"/>
    <lineage>
        <taxon>Eukaryota</taxon>
        <taxon>Fungi</taxon>
        <taxon>Dikarya</taxon>
        <taxon>Ascomycota</taxon>
        <taxon>Pezizomycotina</taxon>
        <taxon>Sordariomycetes</taxon>
        <taxon>Sordariomycetidae</taxon>
        <taxon>Thyridiales</taxon>
        <taxon>Thyridiaceae</taxon>
        <taxon>Thyridium</taxon>
    </lineage>
</organism>
<dbReference type="AlphaFoldDB" id="A0A507BAN5"/>
<evidence type="ECO:0000259" key="8">
    <source>
        <dbReference type="SMART" id="SM00829"/>
    </source>
</evidence>
<dbReference type="Gene3D" id="3.90.180.10">
    <property type="entry name" value="Medium-chain alcohol dehydrogenases, catalytic domain"/>
    <property type="match status" value="1"/>
</dbReference>
<evidence type="ECO:0000256" key="1">
    <source>
        <dbReference type="ARBA" id="ARBA00001947"/>
    </source>
</evidence>
<dbReference type="PANTHER" id="PTHR42940">
    <property type="entry name" value="ALCOHOL DEHYDROGENASE 1-RELATED"/>
    <property type="match status" value="1"/>
</dbReference>
<dbReference type="PROSITE" id="PS01162">
    <property type="entry name" value="QOR_ZETA_CRYSTAL"/>
    <property type="match status" value="1"/>
</dbReference>
<dbReference type="InParanoid" id="A0A507BAN5"/>
<dbReference type="FunFam" id="3.40.50.720:FF:000039">
    <property type="entry name" value="Alcohol dehydrogenase AdhP"/>
    <property type="match status" value="1"/>
</dbReference>
<accession>A0A507BAN5</accession>
<dbReference type="InterPro" id="IPR020843">
    <property type="entry name" value="ER"/>
</dbReference>